<dbReference type="STRING" id="1219360.GCA_001571305_00843"/>
<dbReference type="Pfam" id="PF00126">
    <property type="entry name" value="HTH_1"/>
    <property type="match status" value="1"/>
</dbReference>
<dbReference type="SUPFAM" id="SSF53850">
    <property type="entry name" value="Periplasmic binding protein-like II"/>
    <property type="match status" value="1"/>
</dbReference>
<organism evidence="6 7">
    <name type="scientific">Erwinia persicina</name>
    <dbReference type="NCBI Taxonomy" id="55211"/>
    <lineage>
        <taxon>Bacteria</taxon>
        <taxon>Pseudomonadati</taxon>
        <taxon>Pseudomonadota</taxon>
        <taxon>Gammaproteobacteria</taxon>
        <taxon>Enterobacterales</taxon>
        <taxon>Erwiniaceae</taxon>
        <taxon>Erwinia</taxon>
    </lineage>
</organism>
<keyword evidence="3" id="KW-0238">DNA-binding</keyword>
<dbReference type="GO" id="GO:0000976">
    <property type="term" value="F:transcription cis-regulatory region binding"/>
    <property type="evidence" value="ECO:0007669"/>
    <property type="project" value="TreeGrafter"/>
</dbReference>
<comment type="similarity">
    <text evidence="1">Belongs to the LysR transcriptional regulatory family.</text>
</comment>
<gene>
    <name evidence="6" type="ORF">EpCFBP13511_01995</name>
</gene>
<feature type="domain" description="HTH lysR-type" evidence="5">
    <location>
        <begin position="5"/>
        <end position="62"/>
    </location>
</feature>
<evidence type="ECO:0000259" key="5">
    <source>
        <dbReference type="PROSITE" id="PS50931"/>
    </source>
</evidence>
<evidence type="ECO:0000256" key="3">
    <source>
        <dbReference type="ARBA" id="ARBA00023125"/>
    </source>
</evidence>
<dbReference type="InterPro" id="IPR036388">
    <property type="entry name" value="WH-like_DNA-bd_sf"/>
</dbReference>
<dbReference type="EMBL" id="QGAC01000001">
    <property type="protein sequence ID" value="TKJ95149.1"/>
    <property type="molecule type" value="Genomic_DNA"/>
</dbReference>
<dbReference type="GO" id="GO:0003700">
    <property type="term" value="F:DNA-binding transcription factor activity"/>
    <property type="evidence" value="ECO:0007669"/>
    <property type="project" value="InterPro"/>
</dbReference>
<dbReference type="Gene3D" id="1.10.10.10">
    <property type="entry name" value="Winged helix-like DNA-binding domain superfamily/Winged helix DNA-binding domain"/>
    <property type="match status" value="1"/>
</dbReference>
<evidence type="ECO:0000256" key="2">
    <source>
        <dbReference type="ARBA" id="ARBA00023015"/>
    </source>
</evidence>
<protein>
    <submittedName>
        <fullName evidence="6">LysR family transcriptional regulator</fullName>
    </submittedName>
</protein>
<dbReference type="CDD" id="cd05466">
    <property type="entry name" value="PBP2_LTTR_substrate"/>
    <property type="match status" value="1"/>
</dbReference>
<dbReference type="PANTHER" id="PTHR30126:SF88">
    <property type="entry name" value="TRANSCRIPTIONAL REGULATOR-RELATED"/>
    <property type="match status" value="1"/>
</dbReference>
<dbReference type="RefSeq" id="WP_137268593.1">
    <property type="nucleotide sequence ID" value="NZ_QGAC01000001.1"/>
</dbReference>
<dbReference type="SUPFAM" id="SSF46785">
    <property type="entry name" value="Winged helix' DNA-binding domain"/>
    <property type="match status" value="1"/>
</dbReference>
<evidence type="ECO:0000256" key="4">
    <source>
        <dbReference type="ARBA" id="ARBA00023163"/>
    </source>
</evidence>
<dbReference type="InterPro" id="IPR000847">
    <property type="entry name" value="LysR_HTH_N"/>
</dbReference>
<dbReference type="OrthoDB" id="6988449at2"/>
<evidence type="ECO:0000313" key="6">
    <source>
        <dbReference type="EMBL" id="TKJ95149.1"/>
    </source>
</evidence>
<dbReference type="Proteomes" id="UP000306393">
    <property type="component" value="Unassembled WGS sequence"/>
</dbReference>
<dbReference type="InterPro" id="IPR036390">
    <property type="entry name" value="WH_DNA-bd_sf"/>
</dbReference>
<sequence length="307" mass="33549">MLSKTSLEQWQLLQEVIACGSFARAAERVNRSQSAISYQLGLMQERLGIALLMPQGRRAVLTPEGQILLAQARPLLDGFAQLENRAASLKAGSRARIDLVVDSIFPRGVLFGVLRQFQQRHPATQVHLTEVLRGESAQQLQQRQADILILTRESCGQRPAENLLDIDFVAVAQREHPLLALAAPLAHSTLARFPLVEILDRHQQQDGPQAVAENWTFTSIEAAVEAVLHQVGYGWLPASQIAPWLESGELQPLPLSSGQRRTSSLCLLVDPRVQAEEGEIVTLLTLFRALNAAQSAAGGPDGGDFLS</sequence>
<accession>A0A4U3FQJ3</accession>
<dbReference type="InterPro" id="IPR005119">
    <property type="entry name" value="LysR_subst-bd"/>
</dbReference>
<dbReference type="Pfam" id="PF03466">
    <property type="entry name" value="LysR_substrate"/>
    <property type="match status" value="1"/>
</dbReference>
<dbReference type="Gene3D" id="3.40.190.290">
    <property type="match status" value="1"/>
</dbReference>
<dbReference type="PANTHER" id="PTHR30126">
    <property type="entry name" value="HTH-TYPE TRANSCRIPTIONAL REGULATOR"/>
    <property type="match status" value="1"/>
</dbReference>
<dbReference type="PROSITE" id="PS50931">
    <property type="entry name" value="HTH_LYSR"/>
    <property type="match status" value="1"/>
</dbReference>
<name>A0A4U3FQJ3_9GAMM</name>
<keyword evidence="4" id="KW-0804">Transcription</keyword>
<proteinExistence type="inferred from homology"/>
<comment type="caution">
    <text evidence="6">The sequence shown here is derived from an EMBL/GenBank/DDBJ whole genome shotgun (WGS) entry which is preliminary data.</text>
</comment>
<evidence type="ECO:0000256" key="1">
    <source>
        <dbReference type="ARBA" id="ARBA00009437"/>
    </source>
</evidence>
<keyword evidence="2" id="KW-0805">Transcription regulation</keyword>
<reference evidence="6 7" key="1">
    <citation type="journal article" date="2019" name="Sci. Rep.">
        <title>Differences in resource use lead to coexistence of seed-transmitted microbial populations.</title>
        <authorList>
            <person name="Torres-Cortes G."/>
            <person name="Garcia B.J."/>
            <person name="Compant S."/>
            <person name="Rezki S."/>
            <person name="Jones P."/>
            <person name="Preveaux A."/>
            <person name="Briand M."/>
            <person name="Roulet A."/>
            <person name="Bouchez O."/>
            <person name="Jacobson D."/>
            <person name="Barret M."/>
        </authorList>
    </citation>
    <scope>NUCLEOTIDE SEQUENCE [LARGE SCALE GENOMIC DNA]</scope>
    <source>
        <strain evidence="6 7">CFBP13511</strain>
    </source>
</reference>
<dbReference type="AlphaFoldDB" id="A0A4U3FQJ3"/>
<evidence type="ECO:0000313" key="7">
    <source>
        <dbReference type="Proteomes" id="UP000306393"/>
    </source>
</evidence>